<accession>A0A7S2GU73</accession>
<feature type="compositionally biased region" description="Basic residues" evidence="1">
    <location>
        <begin position="1"/>
        <end position="12"/>
    </location>
</feature>
<name>A0A7S2GU73_9STRA</name>
<feature type="compositionally biased region" description="Acidic residues" evidence="1">
    <location>
        <begin position="41"/>
        <end position="62"/>
    </location>
</feature>
<dbReference type="EMBL" id="HBGV01001609">
    <property type="protein sequence ID" value="CAD9469586.1"/>
    <property type="molecule type" value="Transcribed_RNA"/>
</dbReference>
<feature type="compositionally biased region" description="Acidic residues" evidence="1">
    <location>
        <begin position="92"/>
        <end position="101"/>
    </location>
</feature>
<dbReference type="AlphaFoldDB" id="A0A7S2GU73"/>
<gene>
    <name evidence="2" type="ORF">HTAM1171_LOCUS992</name>
</gene>
<sequence length="309" mass="35827">MSNVRRQSRRIKGLTPDDEHNSDEDETSSMPLSSTQSSVNNEEENSEDDDEEENMEEAEESEQSTNNEYDSDEDEASSMPVQSIRDIINIDSESEDGEDTEDRIRNVEKEIQELCAEALIDAQRKKADKKRKKQTYVWFVAMQEDFRNPAWTHGKNDAFLILPKKGYENFVRLQKVRHCRTWGELQDLGSDIYSKALDEYNSREGSDEDVSSMARDHPLNPYDDFGYYPLFAPLLLQEMADHVRNTKDKTHSWLDQYDNTNYNSFWGDFTPLIINSNRKDLILLEIEASNDVAEEEPGFGAMLYEEAQL</sequence>
<evidence type="ECO:0000256" key="1">
    <source>
        <dbReference type="SAM" id="MobiDB-lite"/>
    </source>
</evidence>
<reference evidence="2" key="1">
    <citation type="submission" date="2021-01" db="EMBL/GenBank/DDBJ databases">
        <authorList>
            <person name="Corre E."/>
            <person name="Pelletier E."/>
            <person name="Niang G."/>
            <person name="Scheremetjew M."/>
            <person name="Finn R."/>
            <person name="Kale V."/>
            <person name="Holt S."/>
            <person name="Cochrane G."/>
            <person name="Meng A."/>
            <person name="Brown T."/>
            <person name="Cohen L."/>
        </authorList>
    </citation>
    <scope>NUCLEOTIDE SEQUENCE</scope>
    <source>
        <strain evidence="2">CCMP826</strain>
    </source>
</reference>
<proteinExistence type="predicted"/>
<protein>
    <submittedName>
        <fullName evidence="2">Uncharacterized protein</fullName>
    </submittedName>
</protein>
<feature type="region of interest" description="Disordered" evidence="1">
    <location>
        <begin position="1"/>
        <end position="101"/>
    </location>
</feature>
<organism evidence="2">
    <name type="scientific">Helicotheca tamesis</name>
    <dbReference type="NCBI Taxonomy" id="374047"/>
    <lineage>
        <taxon>Eukaryota</taxon>
        <taxon>Sar</taxon>
        <taxon>Stramenopiles</taxon>
        <taxon>Ochrophyta</taxon>
        <taxon>Bacillariophyta</taxon>
        <taxon>Mediophyceae</taxon>
        <taxon>Lithodesmiophycidae</taxon>
        <taxon>Lithodesmiales</taxon>
        <taxon>Lithodesmiaceae</taxon>
        <taxon>Helicotheca</taxon>
    </lineage>
</organism>
<evidence type="ECO:0000313" key="2">
    <source>
        <dbReference type="EMBL" id="CAD9469586.1"/>
    </source>
</evidence>
<feature type="compositionally biased region" description="Low complexity" evidence="1">
    <location>
        <begin position="28"/>
        <end position="40"/>
    </location>
</feature>